<evidence type="ECO:0000259" key="4">
    <source>
        <dbReference type="PROSITE" id="PS51710"/>
    </source>
</evidence>
<dbReference type="InterPro" id="IPR027417">
    <property type="entry name" value="P-loop_NTPase"/>
</dbReference>
<dbReference type="InterPro" id="IPR006073">
    <property type="entry name" value="GTP-bd"/>
</dbReference>
<dbReference type="PRINTS" id="PR00326">
    <property type="entry name" value="GTP1OBG"/>
</dbReference>
<accession>A0A7S3LB07</accession>
<sequence length="406" mass="44596">MKCRIGLLGLPNVGKSSLFNALAQQSIAAAANFPFCTIDPNVAPIPVPDVYLDPLGTMAGSRTQRPATMEWIDVAGLAPNAHKGEGLGNQFLGTLRECHALCHVVRVFENIEGSNRDEDSVVHHVTGCVDPIQDVQLIQLELILADLDHVQRRLAKTTCQGTERETLERILVRLEAGAPARTLNMSAEERLSIKGMGLLTMKPVLYAFNVDEVDFTLGREQAESRIQNEILPQISQHSPGGSSTSTVTTDMYALVSAKLEAELYLEYPDSQERYNYLLSEFGIADDGATGSIHEMENLFSFNILPSKVLELLDLALVYTGPGVPPERSRTTKAHLFSPLQEAWTANDLAGRLHGEIQRGFIRAEVVSAPELLQFDSLAEAKEAGRVRTEGRNYPIAPNDVVLIKWK</sequence>
<dbReference type="Gene3D" id="3.10.20.30">
    <property type="match status" value="1"/>
</dbReference>
<dbReference type="AlphaFoldDB" id="A0A7S3LB07"/>
<evidence type="ECO:0000313" key="5">
    <source>
        <dbReference type="EMBL" id="CAE0416760.1"/>
    </source>
</evidence>
<reference evidence="5" key="1">
    <citation type="submission" date="2021-01" db="EMBL/GenBank/DDBJ databases">
        <authorList>
            <person name="Corre E."/>
            <person name="Pelletier E."/>
            <person name="Niang G."/>
            <person name="Scheremetjew M."/>
            <person name="Finn R."/>
            <person name="Kale V."/>
            <person name="Holt S."/>
            <person name="Cochrane G."/>
            <person name="Meng A."/>
            <person name="Brown T."/>
            <person name="Cohen L."/>
        </authorList>
    </citation>
    <scope>NUCLEOTIDE SEQUENCE</scope>
    <source>
        <strain evidence="5">CCMP127</strain>
    </source>
</reference>
<dbReference type="PANTHER" id="PTHR23305:SF18">
    <property type="entry name" value="OBG-TYPE G DOMAIN-CONTAINING PROTEIN"/>
    <property type="match status" value="1"/>
</dbReference>
<evidence type="ECO:0000256" key="1">
    <source>
        <dbReference type="ARBA" id="ARBA00022723"/>
    </source>
</evidence>
<dbReference type="GO" id="GO:0016887">
    <property type="term" value="F:ATP hydrolysis activity"/>
    <property type="evidence" value="ECO:0007669"/>
    <property type="project" value="InterPro"/>
</dbReference>
<dbReference type="PIRSF" id="PIRSF006641">
    <property type="entry name" value="CHP00092"/>
    <property type="match status" value="1"/>
</dbReference>
<dbReference type="SUPFAM" id="SSF52540">
    <property type="entry name" value="P-loop containing nucleoside triphosphate hydrolases"/>
    <property type="match status" value="1"/>
</dbReference>
<dbReference type="InterPro" id="IPR023192">
    <property type="entry name" value="TGS-like_dom_sf"/>
</dbReference>
<dbReference type="InterPro" id="IPR012675">
    <property type="entry name" value="Beta-grasp_dom_sf"/>
</dbReference>
<dbReference type="InterPro" id="IPR004396">
    <property type="entry name" value="ATPase_YchF/OLA1"/>
</dbReference>
<dbReference type="EMBL" id="HBIM01017894">
    <property type="protein sequence ID" value="CAE0416760.1"/>
    <property type="molecule type" value="Transcribed_RNA"/>
</dbReference>
<dbReference type="Pfam" id="PF06071">
    <property type="entry name" value="YchF-GTPase_C"/>
    <property type="match status" value="1"/>
</dbReference>
<dbReference type="InterPro" id="IPR013029">
    <property type="entry name" value="YchF_C"/>
</dbReference>
<keyword evidence="3" id="KW-0067">ATP-binding</keyword>
<dbReference type="Pfam" id="PF01926">
    <property type="entry name" value="MMR_HSR1"/>
    <property type="match status" value="1"/>
</dbReference>
<feature type="domain" description="OBG-type G" evidence="4">
    <location>
        <begin position="3"/>
        <end position="236"/>
    </location>
</feature>
<evidence type="ECO:0000256" key="2">
    <source>
        <dbReference type="ARBA" id="ARBA00022741"/>
    </source>
</evidence>
<dbReference type="GO" id="GO:0046872">
    <property type="term" value="F:metal ion binding"/>
    <property type="evidence" value="ECO:0007669"/>
    <property type="project" value="UniProtKB-KW"/>
</dbReference>
<dbReference type="PROSITE" id="PS51710">
    <property type="entry name" value="G_OBG"/>
    <property type="match status" value="1"/>
</dbReference>
<dbReference type="Gene3D" id="3.40.50.300">
    <property type="entry name" value="P-loop containing nucleotide triphosphate hydrolases"/>
    <property type="match status" value="1"/>
</dbReference>
<organism evidence="5">
    <name type="scientific">Amphora coffeiformis</name>
    <dbReference type="NCBI Taxonomy" id="265554"/>
    <lineage>
        <taxon>Eukaryota</taxon>
        <taxon>Sar</taxon>
        <taxon>Stramenopiles</taxon>
        <taxon>Ochrophyta</taxon>
        <taxon>Bacillariophyta</taxon>
        <taxon>Bacillariophyceae</taxon>
        <taxon>Bacillariophycidae</taxon>
        <taxon>Thalassiophysales</taxon>
        <taxon>Catenulaceae</taxon>
        <taxon>Amphora</taxon>
    </lineage>
</organism>
<dbReference type="InterPro" id="IPR012676">
    <property type="entry name" value="TGS-like"/>
</dbReference>
<evidence type="ECO:0000256" key="3">
    <source>
        <dbReference type="ARBA" id="ARBA00022840"/>
    </source>
</evidence>
<gene>
    <name evidence="5" type="ORF">ACOF00016_LOCUS13767</name>
</gene>
<keyword evidence="2" id="KW-0547">Nucleotide-binding</keyword>
<dbReference type="InterPro" id="IPR031167">
    <property type="entry name" value="G_OBG"/>
</dbReference>
<dbReference type="GO" id="GO:0005737">
    <property type="term" value="C:cytoplasm"/>
    <property type="evidence" value="ECO:0007669"/>
    <property type="project" value="TreeGrafter"/>
</dbReference>
<name>A0A7S3LB07_9STRA</name>
<dbReference type="PANTHER" id="PTHR23305">
    <property type="entry name" value="OBG GTPASE FAMILY"/>
    <property type="match status" value="1"/>
</dbReference>
<dbReference type="Gene3D" id="1.10.150.300">
    <property type="entry name" value="TGS-like domain"/>
    <property type="match status" value="1"/>
</dbReference>
<dbReference type="GO" id="GO:0005524">
    <property type="term" value="F:ATP binding"/>
    <property type="evidence" value="ECO:0007669"/>
    <property type="project" value="UniProtKB-KW"/>
</dbReference>
<dbReference type="GO" id="GO:0005525">
    <property type="term" value="F:GTP binding"/>
    <property type="evidence" value="ECO:0007669"/>
    <property type="project" value="InterPro"/>
</dbReference>
<protein>
    <recommendedName>
        <fullName evidence="4">OBG-type G domain-containing protein</fullName>
    </recommendedName>
</protein>
<keyword evidence="1" id="KW-0479">Metal-binding</keyword>
<proteinExistence type="predicted"/>
<dbReference type="SUPFAM" id="SSF81271">
    <property type="entry name" value="TGS-like"/>
    <property type="match status" value="1"/>
</dbReference>